<accession>A0A810BLJ9</accession>
<dbReference type="RefSeq" id="WP_165448168.1">
    <property type="nucleotide sequence ID" value="NZ_AXAX01000013.1"/>
</dbReference>
<evidence type="ECO:0000313" key="2">
    <source>
        <dbReference type="EMBL" id="BCE76275.1"/>
    </source>
</evidence>
<organism evidence="2">
    <name type="scientific">Bradyrhizobium diazoefficiens</name>
    <dbReference type="NCBI Taxonomy" id="1355477"/>
    <lineage>
        <taxon>Bacteria</taxon>
        <taxon>Pseudomonadati</taxon>
        <taxon>Pseudomonadota</taxon>
        <taxon>Alphaproteobacteria</taxon>
        <taxon>Hyphomicrobiales</taxon>
        <taxon>Nitrobacteraceae</taxon>
        <taxon>Bradyrhizobium</taxon>
    </lineage>
</organism>
<name>A0A810BLJ9_9BRAD</name>
<feature type="region of interest" description="Disordered" evidence="1">
    <location>
        <begin position="34"/>
        <end position="55"/>
    </location>
</feature>
<dbReference type="GeneID" id="46496378"/>
<reference evidence="2" key="1">
    <citation type="submission" date="2020-05" db="EMBL/GenBank/DDBJ databases">
        <title>Complete genome sequence of Bradyrhizobium diazoefficiens XF8 isolated from soybean nodule.</title>
        <authorList>
            <person name="Noda R."/>
            <person name="Kakizaki K."/>
            <person name="Minamisawa K."/>
        </authorList>
    </citation>
    <scope>NUCLEOTIDE SEQUENCE</scope>
    <source>
        <strain evidence="2">XF8</strain>
    </source>
</reference>
<gene>
    <name evidence="2" type="ORF">XF8B_63860</name>
</gene>
<sequence length="55" mass="6745">MERFIRNENIRHYRKLLEEERDEEKRNIIRKLLAEEEAKDVPASSERPNDKSKHP</sequence>
<proteinExistence type="predicted"/>
<dbReference type="EMBL" id="AP023097">
    <property type="protein sequence ID" value="BCE76275.1"/>
    <property type="molecule type" value="Genomic_DNA"/>
</dbReference>
<evidence type="ECO:0000256" key="1">
    <source>
        <dbReference type="SAM" id="MobiDB-lite"/>
    </source>
</evidence>
<protein>
    <submittedName>
        <fullName evidence="2">Uncharacterized protein</fullName>
    </submittedName>
</protein>
<dbReference type="AlphaFoldDB" id="A0A810BLJ9"/>